<evidence type="ECO:0000313" key="3">
    <source>
        <dbReference type="Proteomes" id="UP000886998"/>
    </source>
</evidence>
<feature type="non-terminal residue" evidence="2">
    <location>
        <position position="1"/>
    </location>
</feature>
<dbReference type="EMBL" id="BMAV01008916">
    <property type="protein sequence ID" value="GFY52801.1"/>
    <property type="molecule type" value="Genomic_DNA"/>
</dbReference>
<evidence type="ECO:0000313" key="2">
    <source>
        <dbReference type="EMBL" id="GFY52801.1"/>
    </source>
</evidence>
<reference evidence="2" key="1">
    <citation type="submission" date="2020-08" db="EMBL/GenBank/DDBJ databases">
        <title>Multicomponent nature underlies the extraordinary mechanical properties of spider dragline silk.</title>
        <authorList>
            <person name="Kono N."/>
            <person name="Nakamura H."/>
            <person name="Mori M."/>
            <person name="Yoshida Y."/>
            <person name="Ohtoshi R."/>
            <person name="Malay A.D."/>
            <person name="Moran D.A.P."/>
            <person name="Tomita M."/>
            <person name="Numata K."/>
            <person name="Arakawa K."/>
        </authorList>
    </citation>
    <scope>NUCLEOTIDE SEQUENCE</scope>
</reference>
<protein>
    <submittedName>
        <fullName evidence="2">Uncharacterized protein</fullName>
    </submittedName>
</protein>
<keyword evidence="3" id="KW-1185">Reference proteome</keyword>
<gene>
    <name evidence="2" type="ORF">TNIN_178781</name>
</gene>
<sequence>KGQRKHGKTNSVKVAEKKEDIMNLVKGEGLGSKNSPGDHVDRSSFGESQLGDVFLRAQFRSG</sequence>
<accession>A0A8X7C126</accession>
<organism evidence="2 3">
    <name type="scientific">Trichonephila inaurata madagascariensis</name>
    <dbReference type="NCBI Taxonomy" id="2747483"/>
    <lineage>
        <taxon>Eukaryota</taxon>
        <taxon>Metazoa</taxon>
        <taxon>Ecdysozoa</taxon>
        <taxon>Arthropoda</taxon>
        <taxon>Chelicerata</taxon>
        <taxon>Arachnida</taxon>
        <taxon>Araneae</taxon>
        <taxon>Araneomorphae</taxon>
        <taxon>Entelegynae</taxon>
        <taxon>Araneoidea</taxon>
        <taxon>Nephilidae</taxon>
        <taxon>Trichonephila</taxon>
        <taxon>Trichonephila inaurata</taxon>
    </lineage>
</organism>
<comment type="caution">
    <text evidence="2">The sequence shown here is derived from an EMBL/GenBank/DDBJ whole genome shotgun (WGS) entry which is preliminary data.</text>
</comment>
<dbReference type="AlphaFoldDB" id="A0A8X7C126"/>
<feature type="region of interest" description="Disordered" evidence="1">
    <location>
        <begin position="1"/>
        <end position="20"/>
    </location>
</feature>
<proteinExistence type="predicted"/>
<dbReference type="Proteomes" id="UP000886998">
    <property type="component" value="Unassembled WGS sequence"/>
</dbReference>
<evidence type="ECO:0000256" key="1">
    <source>
        <dbReference type="SAM" id="MobiDB-lite"/>
    </source>
</evidence>
<name>A0A8X7C126_9ARAC</name>